<dbReference type="Gene3D" id="2.60.40.10">
    <property type="entry name" value="Immunoglobulins"/>
    <property type="match status" value="1"/>
</dbReference>
<feature type="region of interest" description="Disordered" evidence="1">
    <location>
        <begin position="1"/>
        <end position="27"/>
    </location>
</feature>
<evidence type="ECO:0000259" key="2">
    <source>
        <dbReference type="PROSITE" id="PS50835"/>
    </source>
</evidence>
<organism evidence="3">
    <name type="scientific">Cuerna arida</name>
    <dbReference type="NCBI Taxonomy" id="1464854"/>
    <lineage>
        <taxon>Eukaryota</taxon>
        <taxon>Metazoa</taxon>
        <taxon>Ecdysozoa</taxon>
        <taxon>Arthropoda</taxon>
        <taxon>Hexapoda</taxon>
        <taxon>Insecta</taxon>
        <taxon>Pterygota</taxon>
        <taxon>Neoptera</taxon>
        <taxon>Paraneoptera</taxon>
        <taxon>Hemiptera</taxon>
        <taxon>Auchenorrhyncha</taxon>
        <taxon>Membracoidea</taxon>
        <taxon>Cicadellidae</taxon>
        <taxon>Cicadellinae</taxon>
        <taxon>Proconiini</taxon>
        <taxon>Cuerna</taxon>
    </lineage>
</organism>
<protein>
    <recommendedName>
        <fullName evidence="2">Ig-like domain-containing protein</fullName>
    </recommendedName>
</protein>
<sequence>VAADNDTTSLHLDSTTDTNQESSETTLPLEPTTTIRAHSEDGEAPVNVTARVGSEIFFDCMIPLSEGRIPNDRIVVWSYLNPRTAIFSVLTANWRSRTTHRTLSFQAPNNYRLKIGSVNREDEGLYKCLFLYPREQFNKVFLKVTD</sequence>
<dbReference type="InterPro" id="IPR003599">
    <property type="entry name" value="Ig_sub"/>
</dbReference>
<evidence type="ECO:0000256" key="1">
    <source>
        <dbReference type="SAM" id="MobiDB-lite"/>
    </source>
</evidence>
<accession>A0A1B6EWF7</accession>
<dbReference type="EMBL" id="GECZ01027502">
    <property type="protein sequence ID" value="JAS42267.1"/>
    <property type="molecule type" value="Transcribed_RNA"/>
</dbReference>
<dbReference type="InterPro" id="IPR036179">
    <property type="entry name" value="Ig-like_dom_sf"/>
</dbReference>
<dbReference type="PROSITE" id="PS50835">
    <property type="entry name" value="IG_LIKE"/>
    <property type="match status" value="1"/>
</dbReference>
<dbReference type="AlphaFoldDB" id="A0A1B6EWF7"/>
<feature type="non-terminal residue" evidence="3">
    <location>
        <position position="1"/>
    </location>
</feature>
<name>A0A1B6EWF7_9HEMI</name>
<feature type="domain" description="Ig-like" evidence="2">
    <location>
        <begin position="31"/>
        <end position="128"/>
    </location>
</feature>
<dbReference type="SUPFAM" id="SSF48726">
    <property type="entry name" value="Immunoglobulin"/>
    <property type="match status" value="1"/>
</dbReference>
<gene>
    <name evidence="3" type="ORF">g.24027</name>
</gene>
<proteinExistence type="predicted"/>
<evidence type="ECO:0000313" key="3">
    <source>
        <dbReference type="EMBL" id="JAS42267.1"/>
    </source>
</evidence>
<dbReference type="SMART" id="SM00409">
    <property type="entry name" value="IG"/>
    <property type="match status" value="1"/>
</dbReference>
<reference evidence="3" key="1">
    <citation type="submission" date="2015-11" db="EMBL/GenBank/DDBJ databases">
        <title>De novo transcriptome assembly of four potential Pierce s Disease insect vectors from Arizona vineyards.</title>
        <authorList>
            <person name="Tassone E.E."/>
        </authorList>
    </citation>
    <scope>NUCLEOTIDE SEQUENCE</scope>
</reference>
<dbReference type="InterPro" id="IPR007110">
    <property type="entry name" value="Ig-like_dom"/>
</dbReference>
<dbReference type="InterPro" id="IPR013783">
    <property type="entry name" value="Ig-like_fold"/>
</dbReference>